<evidence type="ECO:0000313" key="1">
    <source>
        <dbReference type="EMBL" id="ACU06048.1"/>
    </source>
</evidence>
<evidence type="ECO:0000313" key="2">
    <source>
        <dbReference type="Proteomes" id="UP000000852"/>
    </source>
</evidence>
<organism evidence="1 2">
    <name type="scientific">Pedobacter heparinus (strain ATCC 13125 / DSM 2366 / CIP 104194 / JCM 7457 / NBRC 12017 / NCIMB 9290 / NRRL B-14731 / HIM 762-3)</name>
    <dbReference type="NCBI Taxonomy" id="485917"/>
    <lineage>
        <taxon>Bacteria</taxon>
        <taxon>Pseudomonadati</taxon>
        <taxon>Bacteroidota</taxon>
        <taxon>Sphingobacteriia</taxon>
        <taxon>Sphingobacteriales</taxon>
        <taxon>Sphingobacteriaceae</taxon>
        <taxon>Pedobacter</taxon>
    </lineage>
</organism>
<dbReference type="Proteomes" id="UP000000852">
    <property type="component" value="Chromosome"/>
</dbReference>
<dbReference type="KEGG" id="phe:Phep_3857"/>
<reference evidence="1 2" key="1">
    <citation type="journal article" date="2009" name="Stand. Genomic Sci.">
        <title>Complete genome sequence of Pedobacter heparinus type strain (HIM 762-3).</title>
        <authorList>
            <person name="Han C."/>
            <person name="Spring S."/>
            <person name="Lapidus A."/>
            <person name="Del Rio T.G."/>
            <person name="Tice H."/>
            <person name="Copeland A."/>
            <person name="Cheng J.F."/>
            <person name="Lucas S."/>
            <person name="Chen F."/>
            <person name="Nolan M."/>
            <person name="Bruce D."/>
            <person name="Goodwin L."/>
            <person name="Pitluck S."/>
            <person name="Ivanova N."/>
            <person name="Mavromatis K."/>
            <person name="Mikhailova N."/>
            <person name="Pati A."/>
            <person name="Chen A."/>
            <person name="Palaniappan K."/>
            <person name="Land M."/>
            <person name="Hauser L."/>
            <person name="Chang Y.J."/>
            <person name="Jeffries C.C."/>
            <person name="Saunders E."/>
            <person name="Chertkov O."/>
            <person name="Brettin T."/>
            <person name="Goker M."/>
            <person name="Rohde M."/>
            <person name="Bristow J."/>
            <person name="Eisen J.A."/>
            <person name="Markowitz V."/>
            <person name="Hugenholtz P."/>
            <person name="Kyrpides N.C."/>
            <person name="Klenk H.P."/>
            <person name="Detter J.C."/>
        </authorList>
    </citation>
    <scope>NUCLEOTIDE SEQUENCE [LARGE SCALE GENOMIC DNA]</scope>
    <source>
        <strain evidence="2">ATCC 13125 / DSM 2366 / CIP 104194 / JCM 7457 / NBRC 12017 / NCIMB 9290 / NRRL B-14731 / HIM 762-3</strain>
    </source>
</reference>
<gene>
    <name evidence="1" type="ordered locus">Phep_3857</name>
</gene>
<accession>C6XV40</accession>
<sequence length="36" mass="4087">MLKSPVDKKNDNLTEIITDIFANSKIIIIFVVRALI</sequence>
<proteinExistence type="predicted"/>
<dbReference type="AlphaFoldDB" id="C6XV40"/>
<keyword evidence="2" id="KW-1185">Reference proteome</keyword>
<dbReference type="EMBL" id="CP001681">
    <property type="protein sequence ID" value="ACU06048.1"/>
    <property type="molecule type" value="Genomic_DNA"/>
</dbReference>
<dbReference type="HOGENOM" id="CLU_3357597_0_0_10"/>
<name>C6XV40_PEDHD</name>
<protein>
    <submittedName>
        <fullName evidence="1">Uncharacterized protein</fullName>
    </submittedName>
</protein>